<reference evidence="3" key="1">
    <citation type="journal article" date="2018" name="Proc. Natl. Acad. Sci. U.S.A.">
        <title>Linking secondary metabolites to gene clusters through genome sequencing of six diverse Aspergillus species.</title>
        <authorList>
            <person name="Kaerboelling I."/>
            <person name="Vesth T.C."/>
            <person name="Frisvad J.C."/>
            <person name="Nybo J.L."/>
            <person name="Theobald S."/>
            <person name="Kuo A."/>
            <person name="Bowyer P."/>
            <person name="Matsuda Y."/>
            <person name="Mondo S."/>
            <person name="Lyhne E.K."/>
            <person name="Kogle M.E."/>
            <person name="Clum A."/>
            <person name="Lipzen A."/>
            <person name="Salamov A."/>
            <person name="Ngan C.Y."/>
            <person name="Daum C."/>
            <person name="Chiniquy J."/>
            <person name="Barry K."/>
            <person name="LaButti K."/>
            <person name="Haridas S."/>
            <person name="Simmons B.A."/>
            <person name="Magnuson J.K."/>
            <person name="Mortensen U.H."/>
            <person name="Larsen T.O."/>
            <person name="Grigoriev I.V."/>
            <person name="Baker S.E."/>
            <person name="Andersen M.R."/>
        </authorList>
    </citation>
    <scope>NUCLEOTIDE SEQUENCE [LARGE SCALE GENOMIC DNA]</scope>
    <source>
        <strain evidence="3">IBT 16806</strain>
    </source>
</reference>
<evidence type="ECO:0000313" key="2">
    <source>
        <dbReference type="EMBL" id="PKX98067.1"/>
    </source>
</evidence>
<comment type="caution">
    <text evidence="2">The sequence shown here is derived from an EMBL/GenBank/DDBJ whole genome shotgun (WGS) entry which is preliminary data.</text>
</comment>
<dbReference type="VEuPathDB" id="FungiDB:P174DRAFT_3109"/>
<dbReference type="EMBL" id="MSZS01000001">
    <property type="protein sequence ID" value="PKX98067.1"/>
    <property type="molecule type" value="Genomic_DNA"/>
</dbReference>
<dbReference type="GeneID" id="36528974"/>
<feature type="compositionally biased region" description="Basic and acidic residues" evidence="1">
    <location>
        <begin position="120"/>
        <end position="138"/>
    </location>
</feature>
<dbReference type="SUPFAM" id="SSF48576">
    <property type="entry name" value="Terpenoid synthases"/>
    <property type="match status" value="1"/>
</dbReference>
<feature type="region of interest" description="Disordered" evidence="1">
    <location>
        <begin position="117"/>
        <end position="154"/>
    </location>
</feature>
<dbReference type="Pfam" id="PF19086">
    <property type="entry name" value="Terpene_syn_C_2"/>
    <property type="match status" value="1"/>
</dbReference>
<dbReference type="Proteomes" id="UP000234474">
    <property type="component" value="Unassembled WGS sequence"/>
</dbReference>
<dbReference type="OrthoDB" id="6921389at2759"/>
<name>A0A2I1CKB2_ASPN1</name>
<organism evidence="2 3">
    <name type="scientific">Aspergillus novofumigatus (strain IBT 16806)</name>
    <dbReference type="NCBI Taxonomy" id="1392255"/>
    <lineage>
        <taxon>Eukaryota</taxon>
        <taxon>Fungi</taxon>
        <taxon>Dikarya</taxon>
        <taxon>Ascomycota</taxon>
        <taxon>Pezizomycotina</taxon>
        <taxon>Eurotiomycetes</taxon>
        <taxon>Eurotiomycetidae</taxon>
        <taxon>Eurotiales</taxon>
        <taxon>Aspergillaceae</taxon>
        <taxon>Aspergillus</taxon>
        <taxon>Aspergillus subgen. Fumigati</taxon>
    </lineage>
</organism>
<dbReference type="Gene3D" id="1.10.600.10">
    <property type="entry name" value="Farnesyl Diphosphate Synthase"/>
    <property type="match status" value="1"/>
</dbReference>
<gene>
    <name evidence="2" type="ORF">P174DRAFT_3109</name>
</gene>
<dbReference type="InterPro" id="IPR008949">
    <property type="entry name" value="Isoprenoid_synthase_dom_sf"/>
</dbReference>
<keyword evidence="3" id="KW-1185">Reference proteome</keyword>
<evidence type="ECO:0000313" key="3">
    <source>
        <dbReference type="Proteomes" id="UP000234474"/>
    </source>
</evidence>
<dbReference type="AlphaFoldDB" id="A0A2I1CKB2"/>
<proteinExistence type="predicted"/>
<sequence length="154" mass="17956">MLRYEGLPRDTCDGLLCIQDHFVRPGRSNDSTVAKLLMELFILHNDYYSWEKENDSCQTKENKLPISNAVTLFMKWHSMPIEEAKAAVKTAAVEREQQYLQAKEEFWEQQRSLDASASSKYKEMARHHGARCSRESPLEHFQFPVPRQPEQPTP</sequence>
<accession>A0A2I1CKB2</accession>
<protein>
    <submittedName>
        <fullName evidence="2">Uncharacterized protein</fullName>
    </submittedName>
</protein>
<evidence type="ECO:0000256" key="1">
    <source>
        <dbReference type="SAM" id="MobiDB-lite"/>
    </source>
</evidence>
<dbReference type="RefSeq" id="XP_024686662.1">
    <property type="nucleotide sequence ID" value="XM_024821648.1"/>
</dbReference>